<dbReference type="AlphaFoldDB" id="A0A3E1YER9"/>
<organism evidence="2 3">
    <name type="scientific">Chitinophaga silvatica</name>
    <dbReference type="NCBI Taxonomy" id="2282649"/>
    <lineage>
        <taxon>Bacteria</taxon>
        <taxon>Pseudomonadati</taxon>
        <taxon>Bacteroidota</taxon>
        <taxon>Chitinophagia</taxon>
        <taxon>Chitinophagales</taxon>
        <taxon>Chitinophagaceae</taxon>
        <taxon>Chitinophaga</taxon>
    </lineage>
</organism>
<dbReference type="Proteomes" id="UP000260644">
    <property type="component" value="Unassembled WGS sequence"/>
</dbReference>
<proteinExistence type="predicted"/>
<evidence type="ECO:0000313" key="3">
    <source>
        <dbReference type="Proteomes" id="UP000260644"/>
    </source>
</evidence>
<sequence>MQTKLYKIPVSFSDILNNKGISTINIRNSIEQNIQLLITTVNGECKFDKLYGCKWWENDFNLKQTILEIKEQLEESVRHSLEIYEKRLNNAVITATILQPEVNQPGKIKVELNISGIITSNNQFLKCRYVFLISPFCQY</sequence>
<dbReference type="Pfam" id="PF04965">
    <property type="entry name" value="GPW_gp25"/>
    <property type="match status" value="1"/>
</dbReference>
<accession>A0A3E1YER9</accession>
<dbReference type="RefSeq" id="WP_116975020.1">
    <property type="nucleotide sequence ID" value="NZ_QPMM01000002.1"/>
</dbReference>
<feature type="domain" description="IraD/Gp25-like" evidence="1">
    <location>
        <begin position="27"/>
        <end position="113"/>
    </location>
</feature>
<comment type="caution">
    <text evidence="2">The sequence shown here is derived from an EMBL/GenBank/DDBJ whole genome shotgun (WGS) entry which is preliminary data.</text>
</comment>
<keyword evidence="3" id="KW-1185">Reference proteome</keyword>
<protein>
    <recommendedName>
        <fullName evidence="1">IraD/Gp25-like domain-containing protein</fullName>
    </recommendedName>
</protein>
<dbReference type="SUPFAM" id="SSF160719">
    <property type="entry name" value="gpW/gp25-like"/>
    <property type="match status" value="1"/>
</dbReference>
<dbReference type="EMBL" id="QPMM01000002">
    <property type="protein sequence ID" value="RFS25026.1"/>
    <property type="molecule type" value="Genomic_DNA"/>
</dbReference>
<dbReference type="Gene3D" id="3.10.450.40">
    <property type="match status" value="1"/>
</dbReference>
<gene>
    <name evidence="2" type="ORF">DVR12_07520</name>
</gene>
<dbReference type="InterPro" id="IPR007048">
    <property type="entry name" value="IraD/Gp25-like"/>
</dbReference>
<evidence type="ECO:0000313" key="2">
    <source>
        <dbReference type="EMBL" id="RFS25026.1"/>
    </source>
</evidence>
<evidence type="ECO:0000259" key="1">
    <source>
        <dbReference type="Pfam" id="PF04965"/>
    </source>
</evidence>
<name>A0A3E1YER9_9BACT</name>
<dbReference type="OrthoDB" id="1161413at2"/>
<reference evidence="2 3" key="1">
    <citation type="submission" date="2018-07" db="EMBL/GenBank/DDBJ databases">
        <title>Chitinophaga K2CV101002-2 sp. nov., isolated from a monsoon evergreen broad-leaved forest soil.</title>
        <authorList>
            <person name="Lv Y."/>
        </authorList>
    </citation>
    <scope>NUCLEOTIDE SEQUENCE [LARGE SCALE GENOMIC DNA]</scope>
    <source>
        <strain evidence="2 3">GDMCC 1.1288</strain>
    </source>
</reference>